<accession>A0A2S8FK07</accession>
<dbReference type="InterPro" id="IPR007466">
    <property type="entry name" value="Peptidyl-Arg-deiminase_porph"/>
</dbReference>
<keyword evidence="1" id="KW-0378">Hydrolase</keyword>
<dbReference type="GO" id="GO:0047632">
    <property type="term" value="F:agmatine deiminase activity"/>
    <property type="evidence" value="ECO:0007669"/>
    <property type="project" value="TreeGrafter"/>
</dbReference>
<dbReference type="Proteomes" id="UP000238322">
    <property type="component" value="Unassembled WGS sequence"/>
</dbReference>
<comment type="caution">
    <text evidence="2">The sequence shown here is derived from an EMBL/GenBank/DDBJ whole genome shotgun (WGS) entry which is preliminary data.</text>
</comment>
<dbReference type="PANTHER" id="PTHR31377">
    <property type="entry name" value="AGMATINE DEIMINASE-RELATED"/>
    <property type="match status" value="1"/>
</dbReference>
<evidence type="ECO:0000313" key="2">
    <source>
        <dbReference type="EMBL" id="PQO32493.1"/>
    </source>
</evidence>
<dbReference type="Pfam" id="PF04371">
    <property type="entry name" value="PAD_porph"/>
    <property type="match status" value="1"/>
</dbReference>
<name>A0A2S8FK07_9BACT</name>
<evidence type="ECO:0000256" key="1">
    <source>
        <dbReference type="ARBA" id="ARBA00022801"/>
    </source>
</evidence>
<reference evidence="2 3" key="1">
    <citation type="submission" date="2018-02" db="EMBL/GenBank/DDBJ databases">
        <title>Comparative genomes isolates from brazilian mangrove.</title>
        <authorList>
            <person name="Araujo J.E."/>
            <person name="Taketani R.G."/>
            <person name="Silva M.C.P."/>
            <person name="Loureco M.V."/>
            <person name="Andreote F.D."/>
        </authorList>
    </citation>
    <scope>NUCLEOTIDE SEQUENCE [LARGE SCALE GENOMIC DNA]</scope>
    <source>
        <strain evidence="2 3">Hex-1 MGV</strain>
    </source>
</reference>
<dbReference type="RefSeq" id="WP_105331504.1">
    <property type="nucleotide sequence ID" value="NZ_PUHY01000012.1"/>
</dbReference>
<dbReference type="SUPFAM" id="SSF55909">
    <property type="entry name" value="Pentein"/>
    <property type="match status" value="1"/>
</dbReference>
<gene>
    <name evidence="2" type="ORF">C5Y83_19965</name>
</gene>
<dbReference type="PANTHER" id="PTHR31377:SF0">
    <property type="entry name" value="AGMATINE DEIMINASE-RELATED"/>
    <property type="match status" value="1"/>
</dbReference>
<protein>
    <submittedName>
        <fullName evidence="2">Agmatine deiminase</fullName>
    </submittedName>
</protein>
<dbReference type="AlphaFoldDB" id="A0A2S8FK07"/>
<dbReference type="Gene3D" id="3.75.10.10">
    <property type="entry name" value="L-arginine/glycine Amidinotransferase, Chain A"/>
    <property type="match status" value="1"/>
</dbReference>
<organism evidence="2 3">
    <name type="scientific">Blastopirellula marina</name>
    <dbReference type="NCBI Taxonomy" id="124"/>
    <lineage>
        <taxon>Bacteria</taxon>
        <taxon>Pseudomonadati</taxon>
        <taxon>Planctomycetota</taxon>
        <taxon>Planctomycetia</taxon>
        <taxon>Pirellulales</taxon>
        <taxon>Pirellulaceae</taxon>
        <taxon>Blastopirellula</taxon>
    </lineage>
</organism>
<dbReference type="GO" id="GO:0009446">
    <property type="term" value="P:putrescine biosynthetic process"/>
    <property type="evidence" value="ECO:0007669"/>
    <property type="project" value="InterPro"/>
</dbReference>
<dbReference type="OrthoDB" id="9808013at2"/>
<dbReference type="GO" id="GO:0004668">
    <property type="term" value="F:protein-arginine deiminase activity"/>
    <property type="evidence" value="ECO:0007669"/>
    <property type="project" value="InterPro"/>
</dbReference>
<evidence type="ECO:0000313" key="3">
    <source>
        <dbReference type="Proteomes" id="UP000238322"/>
    </source>
</evidence>
<sequence>MSERLTPKEEGYRWPAEWEPHIGTLLSWPHNRDSWPGKFEPVPGVYKKLVTALSEVEDVHILAAAGEVLTQAEDLVGHLPNVSIHAIPTNDAWARDHGPSFLEAPKGKPWMAVDWNYNAWGGKYPPWDNDDAVPSRLSEKLGFGRFQPGIVMEGGAVDGNGAGLVLSTTECLLNPNRNPHLSQAETEKFLCDYLCAEKILWLHRGIAGDDTDGHIDELARFVSKNVVLAAYEEDNSDENYEPLQANFQELQKLTDQNGQSLEVVPLFMPKAKHQDEQRLPASYCNFYVANGIVIVPQFGDDADEKACDALQQAFPERKIVPIDAIDLVWGLGAFHCISQQIMK</sequence>
<proteinExistence type="predicted"/>
<dbReference type="EMBL" id="PUHY01000012">
    <property type="protein sequence ID" value="PQO32493.1"/>
    <property type="molecule type" value="Genomic_DNA"/>
</dbReference>